<feature type="binding site" evidence="10">
    <location>
        <position position="18"/>
    </location>
    <ligand>
        <name>Mg(2+)</name>
        <dbReference type="ChEBI" id="CHEBI:18420"/>
    </ligand>
</feature>
<dbReference type="InterPro" id="IPR006439">
    <property type="entry name" value="HAD-SF_hydro_IA"/>
</dbReference>
<evidence type="ECO:0000256" key="2">
    <source>
        <dbReference type="ARBA" id="ARBA00001946"/>
    </source>
</evidence>
<dbReference type="InterPro" id="IPR023214">
    <property type="entry name" value="HAD_sf"/>
</dbReference>
<dbReference type="PRINTS" id="PR00413">
    <property type="entry name" value="HADHALOGNASE"/>
</dbReference>
<dbReference type="PANTHER" id="PTHR43434:SF1">
    <property type="entry name" value="PHOSPHOGLYCOLATE PHOSPHATASE"/>
    <property type="match status" value="1"/>
</dbReference>
<dbReference type="GO" id="GO:0008967">
    <property type="term" value="F:phosphoglycolate phosphatase activity"/>
    <property type="evidence" value="ECO:0007669"/>
    <property type="project" value="UniProtKB-UniRule"/>
</dbReference>
<dbReference type="NCBIfam" id="TIGR01662">
    <property type="entry name" value="HAD-SF-IIIA"/>
    <property type="match status" value="1"/>
</dbReference>
<dbReference type="OrthoDB" id="9793014at2"/>
<feature type="active site" description="Nucleophile" evidence="10">
    <location>
        <position position="16"/>
    </location>
</feature>
<evidence type="ECO:0000313" key="11">
    <source>
        <dbReference type="EMBL" id="TXL73681.1"/>
    </source>
</evidence>
<dbReference type="SFLD" id="SFLDS00003">
    <property type="entry name" value="Haloacid_Dehalogenase"/>
    <property type="match status" value="1"/>
</dbReference>
<dbReference type="EC" id="3.1.3.18" evidence="5 10"/>
<dbReference type="GO" id="GO:0046295">
    <property type="term" value="P:glycolate biosynthetic process"/>
    <property type="evidence" value="ECO:0007669"/>
    <property type="project" value="UniProtKB-UniRule"/>
</dbReference>
<dbReference type="InterPro" id="IPR037512">
    <property type="entry name" value="PGPase_prok"/>
</dbReference>
<comment type="caution">
    <text evidence="11">The sequence shown here is derived from an EMBL/GenBank/DDBJ whole genome shotgun (WGS) entry which is preliminary data.</text>
</comment>
<keyword evidence="12" id="KW-1185">Reference proteome</keyword>
<dbReference type="InterPro" id="IPR036412">
    <property type="entry name" value="HAD-like_sf"/>
</dbReference>
<comment type="similarity">
    <text evidence="4 10">Belongs to the HAD-like hydrolase superfamily. CbbY/CbbZ/Gph/YieH family.</text>
</comment>
<keyword evidence="6 10" id="KW-0479">Metal-binding</keyword>
<dbReference type="Gene3D" id="3.40.50.1000">
    <property type="entry name" value="HAD superfamily/HAD-like"/>
    <property type="match status" value="1"/>
</dbReference>
<evidence type="ECO:0000256" key="1">
    <source>
        <dbReference type="ARBA" id="ARBA00000830"/>
    </source>
</evidence>
<gene>
    <name evidence="11" type="ORF">FHP25_19925</name>
</gene>
<evidence type="ECO:0000256" key="10">
    <source>
        <dbReference type="HAMAP-Rule" id="MF_00495"/>
    </source>
</evidence>
<dbReference type="SFLD" id="SFLDG01135">
    <property type="entry name" value="C1.5.6:_HAD__Beta-PGM__Phospha"/>
    <property type="match status" value="1"/>
</dbReference>
<dbReference type="Gene3D" id="1.10.150.240">
    <property type="entry name" value="Putative phosphatase, domain 2"/>
    <property type="match status" value="1"/>
</dbReference>
<dbReference type="InterPro" id="IPR041492">
    <property type="entry name" value="HAD_2"/>
</dbReference>
<dbReference type="SUPFAM" id="SSF56784">
    <property type="entry name" value="HAD-like"/>
    <property type="match status" value="1"/>
</dbReference>
<dbReference type="GO" id="GO:0005975">
    <property type="term" value="P:carbohydrate metabolic process"/>
    <property type="evidence" value="ECO:0007669"/>
    <property type="project" value="InterPro"/>
</dbReference>
<proteinExistence type="inferred from homology"/>
<comment type="pathway">
    <text evidence="3 10">Organic acid metabolism; glycolate biosynthesis; glycolate from 2-phosphoglycolate: step 1/1.</text>
</comment>
<keyword evidence="8 10" id="KW-0460">Magnesium</keyword>
<dbReference type="AlphaFoldDB" id="A0A5C8PIP0"/>
<dbReference type="RefSeq" id="WP_147848725.1">
    <property type="nucleotide sequence ID" value="NZ_VDUZ01000023.1"/>
</dbReference>
<dbReference type="GO" id="GO:0006281">
    <property type="term" value="P:DNA repair"/>
    <property type="evidence" value="ECO:0007669"/>
    <property type="project" value="TreeGrafter"/>
</dbReference>
<comment type="catalytic activity">
    <reaction evidence="1 10">
        <text>2-phosphoglycolate + H2O = glycolate + phosphate</text>
        <dbReference type="Rhea" id="RHEA:14369"/>
        <dbReference type="ChEBI" id="CHEBI:15377"/>
        <dbReference type="ChEBI" id="CHEBI:29805"/>
        <dbReference type="ChEBI" id="CHEBI:43474"/>
        <dbReference type="ChEBI" id="CHEBI:58033"/>
        <dbReference type="EC" id="3.1.3.18"/>
    </reaction>
</comment>
<comment type="function">
    <text evidence="10">Specifically catalyzes the dephosphorylation of 2-phosphoglycolate. Is involved in the dissimilation of the intracellular 2-phosphoglycolate formed during the DNA repair of 3'-phosphoglycolate ends, a major class of DNA lesions induced by oxidative stress.</text>
</comment>
<dbReference type="EMBL" id="VDUZ01000023">
    <property type="protein sequence ID" value="TXL73681.1"/>
    <property type="molecule type" value="Genomic_DNA"/>
</dbReference>
<evidence type="ECO:0000256" key="9">
    <source>
        <dbReference type="ARBA" id="ARBA00023277"/>
    </source>
</evidence>
<reference evidence="11 12" key="1">
    <citation type="submission" date="2019-06" db="EMBL/GenBank/DDBJ databases">
        <title>New taxonomy in bacterial strain CC-CFT640, isolated from vineyard.</title>
        <authorList>
            <person name="Lin S.-Y."/>
            <person name="Tsai C.-F."/>
            <person name="Young C.-C."/>
        </authorList>
    </citation>
    <scope>NUCLEOTIDE SEQUENCE [LARGE SCALE GENOMIC DNA]</scope>
    <source>
        <strain evidence="11 12">CC-CFT640</strain>
    </source>
</reference>
<evidence type="ECO:0000256" key="6">
    <source>
        <dbReference type="ARBA" id="ARBA00022723"/>
    </source>
</evidence>
<accession>A0A5C8PIP0</accession>
<dbReference type="GO" id="GO:0005829">
    <property type="term" value="C:cytosol"/>
    <property type="evidence" value="ECO:0007669"/>
    <property type="project" value="TreeGrafter"/>
</dbReference>
<evidence type="ECO:0000256" key="8">
    <source>
        <dbReference type="ARBA" id="ARBA00022842"/>
    </source>
</evidence>
<feature type="binding site" evidence="10">
    <location>
        <position position="178"/>
    </location>
    <ligand>
        <name>Mg(2+)</name>
        <dbReference type="ChEBI" id="CHEBI:18420"/>
    </ligand>
</feature>
<keyword evidence="7 10" id="KW-0378">Hydrolase</keyword>
<evidence type="ECO:0000313" key="12">
    <source>
        <dbReference type="Proteomes" id="UP000321638"/>
    </source>
</evidence>
<dbReference type="Proteomes" id="UP000321638">
    <property type="component" value="Unassembled WGS sequence"/>
</dbReference>
<organism evidence="11 12">
    <name type="scientific">Vineibacter terrae</name>
    <dbReference type="NCBI Taxonomy" id="2586908"/>
    <lineage>
        <taxon>Bacteria</taxon>
        <taxon>Pseudomonadati</taxon>
        <taxon>Pseudomonadota</taxon>
        <taxon>Alphaproteobacteria</taxon>
        <taxon>Hyphomicrobiales</taxon>
        <taxon>Vineibacter</taxon>
    </lineage>
</organism>
<dbReference type="NCBIfam" id="TIGR01549">
    <property type="entry name" value="HAD-SF-IA-v1"/>
    <property type="match status" value="1"/>
</dbReference>
<sequence length="235" mass="24906">MTVDIADFPFRTVIFDLDGTLIDSAGDVGAAVNRVLADHGLAPIDAEAQRSLMGEGGRVRTRKAFALRGKDLDEAELSACVRDFVRYYAEHPIDSTVPYPGVIGTLRRLADAGVRMAVCTNKYEGSARDVLARLGLMPPIEDAAGADSFDVRKPHPGHILNLLARMGAAPGEALMVGDSIHDVKAAKAAGLPVIAVSWGYTLTPARELGADAVIDRFDDLLAAAAQLPRPQPQPG</sequence>
<keyword evidence="9 10" id="KW-0119">Carbohydrate metabolism</keyword>
<dbReference type="UniPathway" id="UPA00865">
    <property type="reaction ID" value="UER00834"/>
</dbReference>
<dbReference type="FunFam" id="3.40.50.1000:FF:000022">
    <property type="entry name" value="Phosphoglycolate phosphatase"/>
    <property type="match status" value="1"/>
</dbReference>
<dbReference type="InterPro" id="IPR023198">
    <property type="entry name" value="PGP-like_dom2"/>
</dbReference>
<dbReference type="SFLD" id="SFLDG01129">
    <property type="entry name" value="C1.5:_HAD__Beta-PGM__Phosphata"/>
    <property type="match status" value="1"/>
</dbReference>
<name>A0A5C8PIP0_9HYPH</name>
<dbReference type="HAMAP" id="MF_00495">
    <property type="entry name" value="GPH_hydrolase_bact"/>
    <property type="match status" value="1"/>
</dbReference>
<dbReference type="PANTHER" id="PTHR43434">
    <property type="entry name" value="PHOSPHOGLYCOLATE PHOSPHATASE"/>
    <property type="match status" value="1"/>
</dbReference>
<evidence type="ECO:0000256" key="3">
    <source>
        <dbReference type="ARBA" id="ARBA00004818"/>
    </source>
</evidence>
<evidence type="ECO:0000256" key="5">
    <source>
        <dbReference type="ARBA" id="ARBA00013078"/>
    </source>
</evidence>
<dbReference type="Pfam" id="PF13419">
    <property type="entry name" value="HAD_2"/>
    <property type="match status" value="1"/>
</dbReference>
<feature type="binding site" evidence="10">
    <location>
        <position position="16"/>
    </location>
    <ligand>
        <name>Mg(2+)</name>
        <dbReference type="ChEBI" id="CHEBI:18420"/>
    </ligand>
</feature>
<dbReference type="GO" id="GO:0046872">
    <property type="term" value="F:metal ion binding"/>
    <property type="evidence" value="ECO:0007669"/>
    <property type="project" value="UniProtKB-KW"/>
</dbReference>
<evidence type="ECO:0000256" key="7">
    <source>
        <dbReference type="ARBA" id="ARBA00022801"/>
    </source>
</evidence>
<dbReference type="InterPro" id="IPR050155">
    <property type="entry name" value="HAD-like_hydrolase_sf"/>
</dbReference>
<evidence type="ECO:0000256" key="4">
    <source>
        <dbReference type="ARBA" id="ARBA00006171"/>
    </source>
</evidence>
<protein>
    <recommendedName>
        <fullName evidence="5 10">Phosphoglycolate phosphatase</fullName>
        <shortName evidence="10">PGP</shortName>
        <shortName evidence="10">PGPase</shortName>
        <ecNumber evidence="5 10">3.1.3.18</ecNumber>
    </recommendedName>
</protein>
<dbReference type="NCBIfam" id="TIGR01509">
    <property type="entry name" value="HAD-SF-IA-v3"/>
    <property type="match status" value="1"/>
</dbReference>
<dbReference type="InterPro" id="IPR006549">
    <property type="entry name" value="HAD-SF_hydro_IIIA"/>
</dbReference>
<comment type="cofactor">
    <cofactor evidence="2 10">
        <name>Mg(2+)</name>
        <dbReference type="ChEBI" id="CHEBI:18420"/>
    </cofactor>
</comment>